<reference evidence="1 2" key="1">
    <citation type="submission" date="2015-01" db="EMBL/GenBank/DDBJ databases">
        <title>The Genome Sequence of Ochroconis gallopava CBS43764.</title>
        <authorList>
            <consortium name="The Broad Institute Genomics Platform"/>
            <person name="Cuomo C."/>
            <person name="de Hoog S."/>
            <person name="Gorbushina A."/>
            <person name="Stielow B."/>
            <person name="Teixiera M."/>
            <person name="Abouelleil A."/>
            <person name="Chapman S.B."/>
            <person name="Priest M."/>
            <person name="Young S.K."/>
            <person name="Wortman J."/>
            <person name="Nusbaum C."/>
            <person name="Birren B."/>
        </authorList>
    </citation>
    <scope>NUCLEOTIDE SEQUENCE [LARGE SCALE GENOMIC DNA]</scope>
    <source>
        <strain evidence="1 2">CBS 43764</strain>
    </source>
</reference>
<dbReference type="OrthoDB" id="2135488at2759"/>
<dbReference type="InterPro" id="IPR029032">
    <property type="entry name" value="AhpD-like"/>
</dbReference>
<evidence type="ECO:0000313" key="2">
    <source>
        <dbReference type="Proteomes" id="UP000053259"/>
    </source>
</evidence>
<dbReference type="VEuPathDB" id="FungiDB:PV09_04993"/>
<dbReference type="InParanoid" id="A0A0D1YSQ7"/>
<dbReference type="AlphaFoldDB" id="A0A0D1YSQ7"/>
<accession>A0A0D1YSQ7</accession>
<evidence type="ECO:0000313" key="1">
    <source>
        <dbReference type="EMBL" id="KIW03672.1"/>
    </source>
</evidence>
<evidence type="ECO:0008006" key="3">
    <source>
        <dbReference type="Google" id="ProtNLM"/>
    </source>
</evidence>
<dbReference type="HOGENOM" id="CLU_082760_2_0_1"/>
<dbReference type="GeneID" id="27312966"/>
<name>A0A0D1YSQ7_9PEZI</name>
<dbReference type="PANTHER" id="PTHR34846">
    <property type="entry name" value="4-CARBOXYMUCONOLACTONE DECARBOXYLASE FAMILY PROTEIN (AFU_ORTHOLOGUE AFUA_6G11590)"/>
    <property type="match status" value="1"/>
</dbReference>
<proteinExistence type="predicted"/>
<dbReference type="STRING" id="253628.A0A0D1YSQ7"/>
<dbReference type="PANTHER" id="PTHR34846:SF9">
    <property type="entry name" value="4-CARBOXYMUCONOLACTONE DECARBOXYLASE FAMILY PROTEIN (AFU_ORTHOLOGUE AFUA_1G03690)"/>
    <property type="match status" value="1"/>
</dbReference>
<sequence length="210" mass="23476">MRLSYVPDPPNFTSDADNEIVQRIRQRRGERGLISLDRALLHSPPVANGWNTLLGAVRTQTTLSVSIKETAITRVAVLNRAWYEFEHHAPLLLRDGGMPIEGLKYILSVPARTRPEISAKIGMDEQHAAVLQYTDYMTLDCEVPDDVFARLKSLFNEREVVEITATVGAYNCVSRFLVALDVSERNGVEGMKESLKHVSAELEDVTPASR</sequence>
<dbReference type="SUPFAM" id="SSF69118">
    <property type="entry name" value="AhpD-like"/>
    <property type="match status" value="1"/>
</dbReference>
<dbReference type="RefSeq" id="XP_016213541.1">
    <property type="nucleotide sequence ID" value="XM_016358440.1"/>
</dbReference>
<dbReference type="Gene3D" id="1.20.1290.10">
    <property type="entry name" value="AhpD-like"/>
    <property type="match status" value="1"/>
</dbReference>
<dbReference type="EMBL" id="KN847543">
    <property type="protein sequence ID" value="KIW03672.1"/>
    <property type="molecule type" value="Genomic_DNA"/>
</dbReference>
<protein>
    <recommendedName>
        <fullName evidence="3">Carboxymuconolactone decarboxylase-like domain-containing protein</fullName>
    </recommendedName>
</protein>
<gene>
    <name evidence="1" type="ORF">PV09_04993</name>
</gene>
<keyword evidence="2" id="KW-1185">Reference proteome</keyword>
<organism evidence="1 2">
    <name type="scientific">Verruconis gallopava</name>
    <dbReference type="NCBI Taxonomy" id="253628"/>
    <lineage>
        <taxon>Eukaryota</taxon>
        <taxon>Fungi</taxon>
        <taxon>Dikarya</taxon>
        <taxon>Ascomycota</taxon>
        <taxon>Pezizomycotina</taxon>
        <taxon>Dothideomycetes</taxon>
        <taxon>Pleosporomycetidae</taxon>
        <taxon>Venturiales</taxon>
        <taxon>Sympoventuriaceae</taxon>
        <taxon>Verruconis</taxon>
    </lineage>
</organism>
<dbReference type="Proteomes" id="UP000053259">
    <property type="component" value="Unassembled WGS sequence"/>
</dbReference>